<dbReference type="PATRIC" id="fig|94132.3.peg.3434"/>
<keyword evidence="3" id="KW-1185">Reference proteome</keyword>
<gene>
    <name evidence="2" type="ORF">UC35_16805</name>
</gene>
<organism evidence="2 3">
    <name type="scientific">Ramlibacter tataouinensis</name>
    <dbReference type="NCBI Taxonomy" id="94132"/>
    <lineage>
        <taxon>Bacteria</taxon>
        <taxon>Pseudomonadati</taxon>
        <taxon>Pseudomonadota</taxon>
        <taxon>Betaproteobacteria</taxon>
        <taxon>Burkholderiales</taxon>
        <taxon>Comamonadaceae</taxon>
        <taxon>Ramlibacter</taxon>
    </lineage>
</organism>
<proteinExistence type="predicted"/>
<reference evidence="2 3" key="1">
    <citation type="journal article" date="2014" name="Int. J. Syst. Evol. Microbiol.">
        <title>Ramlibacter solisilvae sp. nov., isolated from forest soil, and emended description of the genus Ramlibacter.</title>
        <authorList>
            <person name="Lee H.J."/>
            <person name="Lee S.H."/>
            <person name="Lee S.S."/>
            <person name="Lee J.S."/>
            <person name="Kim Y."/>
            <person name="Kim S.C."/>
            <person name="Jeon C.O."/>
        </authorList>
    </citation>
    <scope>NUCLEOTIDE SEQUENCE [LARGE SCALE GENOMIC DNA]</scope>
    <source>
        <strain evidence="2 3">5-10</strain>
    </source>
</reference>
<evidence type="ECO:0000256" key="1">
    <source>
        <dbReference type="SAM" id="SignalP"/>
    </source>
</evidence>
<dbReference type="RefSeq" id="WP_061503891.1">
    <property type="nucleotide sequence ID" value="NZ_CP010951.1"/>
</dbReference>
<dbReference type="PROSITE" id="PS51257">
    <property type="entry name" value="PROKAR_LIPOPROTEIN"/>
    <property type="match status" value="1"/>
</dbReference>
<dbReference type="InterPro" id="IPR016186">
    <property type="entry name" value="C-type_lectin-like/link_sf"/>
</dbReference>
<keyword evidence="1" id="KW-0732">Signal</keyword>
<feature type="signal peptide" evidence="1">
    <location>
        <begin position="1"/>
        <end position="20"/>
    </location>
</feature>
<dbReference type="AlphaFoldDB" id="A0A127K1Y1"/>
<dbReference type="OrthoDB" id="5510573at2"/>
<evidence type="ECO:0000313" key="2">
    <source>
        <dbReference type="EMBL" id="AMO25522.1"/>
    </source>
</evidence>
<dbReference type="Gene3D" id="3.10.100.10">
    <property type="entry name" value="Mannose-Binding Protein A, subunit A"/>
    <property type="match status" value="1"/>
</dbReference>
<name>A0A127K1Y1_9BURK</name>
<feature type="chain" id="PRO_5007449988" description="Lectin" evidence="1">
    <location>
        <begin position="21"/>
        <end position="215"/>
    </location>
</feature>
<protein>
    <recommendedName>
        <fullName evidence="4">Lectin</fullName>
    </recommendedName>
</protein>
<dbReference type="Proteomes" id="UP000070433">
    <property type="component" value="Chromosome"/>
</dbReference>
<dbReference type="InterPro" id="IPR016187">
    <property type="entry name" value="CTDL_fold"/>
</dbReference>
<dbReference type="SUPFAM" id="SSF56436">
    <property type="entry name" value="C-type lectin-like"/>
    <property type="match status" value="1"/>
</dbReference>
<evidence type="ECO:0000313" key="3">
    <source>
        <dbReference type="Proteomes" id="UP000070433"/>
    </source>
</evidence>
<dbReference type="EMBL" id="CP010951">
    <property type="protein sequence ID" value="AMO25522.1"/>
    <property type="molecule type" value="Genomic_DNA"/>
</dbReference>
<evidence type="ECO:0008006" key="4">
    <source>
        <dbReference type="Google" id="ProtNLM"/>
    </source>
</evidence>
<sequence>MRTRYLVAATAAAAFVAACASSQPAGNPMSFFITSANPGKGADLGGLSGADAWCKKLATDVGAGNKNWRAYLSTTAAGGQPAVDARDRIGKGPWVNAKGVQIAANLDELHGKNKLTKETNINEKGAVVNGAGDTPNMHDIMTGSTPDGRVAGDATCSNWTSSSAGAVMVGHHDGRGTNPDPVANVSWNSSHRTGCSTEALARTGSAGFFYCFAAN</sequence>
<accession>A0A127K1Y1</accession>